<reference evidence="1 2" key="1">
    <citation type="submission" date="2020-08" db="EMBL/GenBank/DDBJ databases">
        <title>A Genomic Blueprint of the Chicken Gut Microbiome.</title>
        <authorList>
            <person name="Gilroy R."/>
            <person name="Ravi A."/>
            <person name="Getino M."/>
            <person name="Pursley I."/>
            <person name="Horton D.L."/>
            <person name="Alikhan N.-F."/>
            <person name="Baker D."/>
            <person name="Gharbi K."/>
            <person name="Hall N."/>
            <person name="Watson M."/>
            <person name="Adriaenssens E.M."/>
            <person name="Foster-Nyarko E."/>
            <person name="Jarju S."/>
            <person name="Secka A."/>
            <person name="Antonio M."/>
            <person name="Oren A."/>
            <person name="Chaudhuri R."/>
            <person name="La Ragione R.M."/>
            <person name="Hildebrand F."/>
            <person name="Pallen M.J."/>
        </authorList>
    </citation>
    <scope>NUCLEOTIDE SEQUENCE [LARGE SCALE GENOMIC DNA]</scope>
    <source>
        <strain evidence="1 2">Sa2CUA10</strain>
    </source>
</reference>
<gene>
    <name evidence="1" type="ORF">H9648_16130</name>
</gene>
<dbReference type="InterPro" id="IPR024064">
    <property type="entry name" value="FdhE-like_sf"/>
</dbReference>
<organism evidence="1 2">
    <name type="scientific">Fictibacillus norfolkensis</name>
    <dbReference type="NCBI Taxonomy" id="2762233"/>
    <lineage>
        <taxon>Bacteria</taxon>
        <taxon>Bacillati</taxon>
        <taxon>Bacillota</taxon>
        <taxon>Bacilli</taxon>
        <taxon>Bacillales</taxon>
        <taxon>Fictibacillaceae</taxon>
        <taxon>Fictibacillus</taxon>
    </lineage>
</organism>
<evidence type="ECO:0000313" key="2">
    <source>
        <dbReference type="Proteomes" id="UP000603641"/>
    </source>
</evidence>
<comment type="caution">
    <text evidence="1">The sequence shown here is derived from an EMBL/GenBank/DDBJ whole genome shotgun (WGS) entry which is preliminary data.</text>
</comment>
<proteinExistence type="predicted"/>
<protein>
    <recommendedName>
        <fullName evidence="3">TFIIS-type domain-containing protein</fullName>
    </recommendedName>
</protein>
<evidence type="ECO:0008006" key="3">
    <source>
        <dbReference type="Google" id="ProtNLM"/>
    </source>
</evidence>
<sequence>MMPVVHCPKCGKDHDLNQDVLIAQSNQNVIYRCDSCGFEVKDIQTSKG</sequence>
<keyword evidence="2" id="KW-1185">Reference proteome</keyword>
<name>A0ABR8SQ66_9BACL</name>
<evidence type="ECO:0000313" key="1">
    <source>
        <dbReference type="EMBL" id="MBD7965592.1"/>
    </source>
</evidence>
<dbReference type="EMBL" id="JACSQM010000008">
    <property type="protein sequence ID" value="MBD7965592.1"/>
    <property type="molecule type" value="Genomic_DNA"/>
</dbReference>
<dbReference type="RefSeq" id="WP_191754851.1">
    <property type="nucleotide sequence ID" value="NZ_JACSQM010000008.1"/>
</dbReference>
<accession>A0ABR8SQ66</accession>
<dbReference type="Proteomes" id="UP000603641">
    <property type="component" value="Unassembled WGS sequence"/>
</dbReference>
<dbReference type="SUPFAM" id="SSF144020">
    <property type="entry name" value="FdhE-like"/>
    <property type="match status" value="1"/>
</dbReference>